<feature type="signal peptide" evidence="1">
    <location>
        <begin position="1"/>
        <end position="19"/>
    </location>
</feature>
<keyword evidence="1" id="KW-0732">Signal</keyword>
<dbReference type="EMBL" id="GIFC01002469">
    <property type="protein sequence ID" value="MXU84552.1"/>
    <property type="molecule type" value="Transcribed_RNA"/>
</dbReference>
<evidence type="ECO:0000256" key="1">
    <source>
        <dbReference type="SAM" id="SignalP"/>
    </source>
</evidence>
<evidence type="ECO:0000313" key="2">
    <source>
        <dbReference type="EMBL" id="MXU84552.1"/>
    </source>
</evidence>
<proteinExistence type="predicted"/>
<protein>
    <submittedName>
        <fullName evidence="2">Putative secreted protein</fullName>
    </submittedName>
</protein>
<accession>A0A6B0TWZ4</accession>
<name>A0A6B0TWZ4_IXORI</name>
<dbReference type="AlphaFoldDB" id="A0A6B0TWZ4"/>
<organism evidence="2">
    <name type="scientific">Ixodes ricinus</name>
    <name type="common">Common tick</name>
    <name type="synonym">Acarus ricinus</name>
    <dbReference type="NCBI Taxonomy" id="34613"/>
    <lineage>
        <taxon>Eukaryota</taxon>
        <taxon>Metazoa</taxon>
        <taxon>Ecdysozoa</taxon>
        <taxon>Arthropoda</taxon>
        <taxon>Chelicerata</taxon>
        <taxon>Arachnida</taxon>
        <taxon>Acari</taxon>
        <taxon>Parasitiformes</taxon>
        <taxon>Ixodida</taxon>
        <taxon>Ixodoidea</taxon>
        <taxon>Ixodidae</taxon>
        <taxon>Ixodinae</taxon>
        <taxon>Ixodes</taxon>
    </lineage>
</organism>
<feature type="chain" id="PRO_5025600497" evidence="1">
    <location>
        <begin position="20"/>
        <end position="81"/>
    </location>
</feature>
<sequence>MLHSCGFLLVSQFLKGVTGLTCDTVFCSHLHRVRQCGEASQGQPHNFCPGDTMLFQLAPYRHVRKQGKAIFSFIVYVWAIN</sequence>
<reference evidence="2" key="1">
    <citation type="submission" date="2019-12" db="EMBL/GenBank/DDBJ databases">
        <title>An insight into the sialome of adult female Ixodes ricinus ticks feeding for 6 days.</title>
        <authorList>
            <person name="Perner J."/>
            <person name="Ribeiro J.M.C."/>
        </authorList>
    </citation>
    <scope>NUCLEOTIDE SEQUENCE</scope>
    <source>
        <strain evidence="2">Semi-engorged</strain>
        <tissue evidence="2">Salivary glands</tissue>
    </source>
</reference>